<sequence length="58" mass="6866">MNEKLYLEIGATKITIIPPTDPGVINKAHGDFHRVSWEIWKSFSFEEQKELNETYREK</sequence>
<protein>
    <submittedName>
        <fullName evidence="1">Uncharacterized protein</fullName>
    </submittedName>
</protein>
<dbReference type="RefSeq" id="WP_328235724.1">
    <property type="nucleotide sequence ID" value="NZ_JAROAS010000001.1"/>
</dbReference>
<evidence type="ECO:0000313" key="1">
    <source>
        <dbReference type="EMBL" id="MED4126522.1"/>
    </source>
</evidence>
<organism evidence="1 2">
    <name type="scientific">Shouchella miscanthi</name>
    <dbReference type="NCBI Taxonomy" id="2598861"/>
    <lineage>
        <taxon>Bacteria</taxon>
        <taxon>Bacillati</taxon>
        <taxon>Bacillota</taxon>
        <taxon>Bacilli</taxon>
        <taxon>Bacillales</taxon>
        <taxon>Bacillaceae</taxon>
        <taxon>Shouchella</taxon>
    </lineage>
</organism>
<name>A0ABU6NE91_9BACI</name>
<dbReference type="Proteomes" id="UP001341820">
    <property type="component" value="Unassembled WGS sequence"/>
</dbReference>
<accession>A0ABU6NE91</accession>
<dbReference type="EMBL" id="JAROAS010000001">
    <property type="protein sequence ID" value="MED4126522.1"/>
    <property type="molecule type" value="Genomic_DNA"/>
</dbReference>
<keyword evidence="2" id="KW-1185">Reference proteome</keyword>
<proteinExistence type="predicted"/>
<comment type="caution">
    <text evidence="1">The sequence shown here is derived from an EMBL/GenBank/DDBJ whole genome shotgun (WGS) entry which is preliminary data.</text>
</comment>
<gene>
    <name evidence="1" type="ORF">P5F74_00015</name>
</gene>
<evidence type="ECO:0000313" key="2">
    <source>
        <dbReference type="Proteomes" id="UP001341820"/>
    </source>
</evidence>
<reference evidence="1 2" key="1">
    <citation type="submission" date="2023-03" db="EMBL/GenBank/DDBJ databases">
        <title>Bacillus Genome Sequencing.</title>
        <authorList>
            <person name="Dunlap C."/>
        </authorList>
    </citation>
    <scope>NUCLEOTIDE SEQUENCE [LARGE SCALE GENOMIC DNA]</scope>
    <source>
        <strain evidence="1 2">B-4107</strain>
    </source>
</reference>